<proteinExistence type="predicted"/>
<protein>
    <submittedName>
        <fullName evidence="1">Stage II sporulation protein R</fullName>
    </submittedName>
</protein>
<dbReference type="Pfam" id="PF09551">
    <property type="entry name" value="Spore_II_R"/>
    <property type="match status" value="1"/>
</dbReference>
<sequence>MLKKLIILVIIGVLGVTGYFVAPKDTLTHNTNYANTKLIRFHVIANSDSPQDQLLKLKVKEQIIKEMAEELEGATTIHESRGIITKNLENIRETAVKELKRNKVEHQVRVSLDKHQFPTRRYGDIVLAAGTYEALRVEIGEGKGQNWWCVMFPPLCFIDVKSGLIDEDTKSQLKEVLTEEEYELVMSDVGENQLPLQLRSKIWDWLKASKNQIFEWAKL</sequence>
<name>A0A6I0FP08_9FIRM</name>
<comment type="caution">
    <text evidence="1">The sequence shown here is derived from an EMBL/GenBank/DDBJ whole genome shotgun (WGS) entry which is preliminary data.</text>
</comment>
<dbReference type="EMBL" id="WBZC01000001">
    <property type="protein sequence ID" value="KAB3540956.1"/>
    <property type="molecule type" value="Genomic_DNA"/>
</dbReference>
<dbReference type="RefSeq" id="WP_151859544.1">
    <property type="nucleotide sequence ID" value="NZ_WBZC01000001.1"/>
</dbReference>
<reference evidence="1 2" key="1">
    <citation type="submission" date="2019-10" db="EMBL/GenBank/DDBJ databases">
        <title>Alkaliphilus serpentinus sp. nov. and Alkaliphilus pronyensis sp. nov., two novel anaerobic alkaliphilic species isolated from the serpentinized-hosted hydrothermal field of the Prony Bay (New Caledonia).</title>
        <authorList>
            <person name="Postec A."/>
        </authorList>
    </citation>
    <scope>NUCLEOTIDE SEQUENCE [LARGE SCALE GENOMIC DNA]</scope>
    <source>
        <strain evidence="1 2">LacV</strain>
    </source>
</reference>
<gene>
    <name evidence="1" type="primary">spoIIR</name>
    <name evidence="1" type="ORF">F8154_00090</name>
</gene>
<dbReference type="OrthoDB" id="9793324at2"/>
<accession>A0A6I0FP08</accession>
<evidence type="ECO:0000313" key="1">
    <source>
        <dbReference type="EMBL" id="KAB3540956.1"/>
    </source>
</evidence>
<dbReference type="InterPro" id="IPR014202">
    <property type="entry name" value="Spore_II_R"/>
</dbReference>
<evidence type="ECO:0000313" key="2">
    <source>
        <dbReference type="Proteomes" id="UP000432715"/>
    </source>
</evidence>
<dbReference type="Proteomes" id="UP000432715">
    <property type="component" value="Unassembled WGS sequence"/>
</dbReference>
<dbReference type="NCBIfam" id="TIGR02837">
    <property type="entry name" value="spore_II_R"/>
    <property type="match status" value="1"/>
</dbReference>
<organism evidence="1 2">
    <name type="scientific">Alkaliphilus pronyensis</name>
    <dbReference type="NCBI Taxonomy" id="1482732"/>
    <lineage>
        <taxon>Bacteria</taxon>
        <taxon>Bacillati</taxon>
        <taxon>Bacillota</taxon>
        <taxon>Clostridia</taxon>
        <taxon>Peptostreptococcales</taxon>
        <taxon>Natronincolaceae</taxon>
        <taxon>Alkaliphilus</taxon>
    </lineage>
</organism>
<keyword evidence="2" id="KW-1185">Reference proteome</keyword>
<dbReference type="AlphaFoldDB" id="A0A6I0FP08"/>